<dbReference type="Gene3D" id="1.10.3730.20">
    <property type="match status" value="1"/>
</dbReference>
<proteinExistence type="predicted"/>
<gene>
    <name evidence="2" type="ORF">C7441_116101</name>
</gene>
<keyword evidence="1" id="KW-0472">Membrane</keyword>
<keyword evidence="1" id="KW-0812">Transmembrane</keyword>
<feature type="transmembrane region" description="Helical" evidence="1">
    <location>
        <begin position="91"/>
        <end position="113"/>
    </location>
</feature>
<keyword evidence="3" id="KW-1185">Reference proteome</keyword>
<evidence type="ECO:0000313" key="2">
    <source>
        <dbReference type="EMBL" id="PWJ78433.1"/>
    </source>
</evidence>
<name>A0A316CI30_PSESE</name>
<dbReference type="Proteomes" id="UP000245396">
    <property type="component" value="Unassembled WGS sequence"/>
</dbReference>
<evidence type="ECO:0008006" key="4">
    <source>
        <dbReference type="Google" id="ProtNLM"/>
    </source>
</evidence>
<organism evidence="2 3">
    <name type="scientific">Pseudaminobacter salicylatoxidans</name>
    <dbReference type="NCBI Taxonomy" id="93369"/>
    <lineage>
        <taxon>Bacteria</taxon>
        <taxon>Pseudomonadati</taxon>
        <taxon>Pseudomonadota</taxon>
        <taxon>Alphaproteobacteria</taxon>
        <taxon>Hyphomicrobiales</taxon>
        <taxon>Phyllobacteriaceae</taxon>
        <taxon>Pseudaminobacter</taxon>
    </lineage>
</organism>
<dbReference type="SUPFAM" id="SSF103481">
    <property type="entry name" value="Multidrug resistance efflux transporter EmrE"/>
    <property type="match status" value="1"/>
</dbReference>
<protein>
    <recommendedName>
        <fullName evidence="4">Glucose uptake protein</fullName>
    </recommendedName>
</protein>
<dbReference type="AlphaFoldDB" id="A0A316CI30"/>
<reference evidence="2 3" key="1">
    <citation type="submission" date="2018-05" db="EMBL/GenBank/DDBJ databases">
        <title>Genomic Encyclopedia of Type Strains, Phase IV (KMG-IV): sequencing the most valuable type-strain genomes for metagenomic binning, comparative biology and taxonomic classification.</title>
        <authorList>
            <person name="Goeker M."/>
        </authorList>
    </citation>
    <scope>NUCLEOTIDE SEQUENCE [LARGE SCALE GENOMIC DNA]</scope>
    <source>
        <strain evidence="2 3">DSM 6986</strain>
    </source>
</reference>
<evidence type="ECO:0000313" key="3">
    <source>
        <dbReference type="Proteomes" id="UP000245396"/>
    </source>
</evidence>
<dbReference type="EMBL" id="QGGG01000016">
    <property type="protein sequence ID" value="PWJ78433.1"/>
    <property type="molecule type" value="Genomic_DNA"/>
</dbReference>
<feature type="transmembrane region" description="Helical" evidence="1">
    <location>
        <begin position="125"/>
        <end position="142"/>
    </location>
</feature>
<dbReference type="InterPro" id="IPR037185">
    <property type="entry name" value="EmrE-like"/>
</dbReference>
<comment type="caution">
    <text evidence="2">The sequence shown here is derived from an EMBL/GenBank/DDBJ whole genome shotgun (WGS) entry which is preliminary data.</text>
</comment>
<accession>A0A316CI30</accession>
<dbReference type="STRING" id="1192868.GCA_000304395_02362"/>
<sequence length="144" mass="14928">MTASGLYTTDRATGRIEAVPWGLSAPCPVETDLTLSGFLQLVASTVIFLFAATCAKSWALAPSMPKLALTLILYSAGNLVMLRLVREFGMASAFSLSAIIQLVAINVIALAFFGERLTALQSGGIVLAILAVGLITLGPQAGGQ</sequence>
<evidence type="ECO:0000256" key="1">
    <source>
        <dbReference type="SAM" id="Phobius"/>
    </source>
</evidence>
<keyword evidence="1" id="KW-1133">Transmembrane helix</keyword>
<feature type="transmembrane region" description="Helical" evidence="1">
    <location>
        <begin position="67"/>
        <end position="85"/>
    </location>
</feature>
<feature type="transmembrane region" description="Helical" evidence="1">
    <location>
        <begin position="38"/>
        <end position="55"/>
    </location>
</feature>